<keyword evidence="3" id="KW-1185">Reference proteome</keyword>
<sequence>MSESWQWIIWLVGAAALMVGGLYGYLEYQASLLKTRTTAIPGGLRFSAHGFSVEVHRGAQQVVVQTDRGRYVHQALEGGEEQEQDGSLTVTLPAPGLRIEVSRAMRKLPDQEEAQPTGLCTIEFHASDEMAFTAQGKTGGERSALRMDHVHEKIAMGFNQFAGQVRNWVEKLEKNLAHQAQLAQQKLDAEAAEIARAARAKKAAAQAPMNEIDPADQIVQWRRTAGFSGTSEVGYTQDGKIDWFIDLDTRGRITLYANKLVIHTNLLGATVVSLGAELEIGVRDEYWSEAEPELQVFRLFKGAHSDVRRAWKERIEILCDKLRSGEISVR</sequence>
<gene>
    <name evidence="2" type="ORF">J2X15_002026</name>
</gene>
<comment type="caution">
    <text evidence="2">The sequence shown here is derived from an EMBL/GenBank/DDBJ whole genome shotgun (WGS) entry which is preliminary data.</text>
</comment>
<evidence type="ECO:0000313" key="2">
    <source>
        <dbReference type="EMBL" id="MDR7306740.1"/>
    </source>
</evidence>
<organism evidence="2 3">
    <name type="scientific">Rhodoferax saidenbachensis</name>
    <dbReference type="NCBI Taxonomy" id="1484693"/>
    <lineage>
        <taxon>Bacteria</taxon>
        <taxon>Pseudomonadati</taxon>
        <taxon>Pseudomonadota</taxon>
        <taxon>Betaproteobacteria</taxon>
        <taxon>Burkholderiales</taxon>
        <taxon>Comamonadaceae</taxon>
        <taxon>Rhodoferax</taxon>
    </lineage>
</organism>
<dbReference type="Proteomes" id="UP001268089">
    <property type="component" value="Unassembled WGS sequence"/>
</dbReference>
<dbReference type="RefSeq" id="WP_310342210.1">
    <property type="nucleotide sequence ID" value="NZ_JAVDXO010000004.1"/>
</dbReference>
<keyword evidence="1" id="KW-1133">Transmembrane helix</keyword>
<feature type="transmembrane region" description="Helical" evidence="1">
    <location>
        <begin position="6"/>
        <end position="26"/>
    </location>
</feature>
<accession>A0ABU1ZMG9</accession>
<keyword evidence="1" id="KW-0812">Transmembrane</keyword>
<dbReference type="EMBL" id="JAVDXO010000004">
    <property type="protein sequence ID" value="MDR7306740.1"/>
    <property type="molecule type" value="Genomic_DNA"/>
</dbReference>
<evidence type="ECO:0000256" key="1">
    <source>
        <dbReference type="SAM" id="Phobius"/>
    </source>
</evidence>
<protein>
    <submittedName>
        <fullName evidence="2">Uncharacterized protein</fullName>
    </submittedName>
</protein>
<reference evidence="2 3" key="1">
    <citation type="submission" date="2023-07" db="EMBL/GenBank/DDBJ databases">
        <title>Sorghum-associated microbial communities from plants grown in Nebraska, USA.</title>
        <authorList>
            <person name="Schachtman D."/>
        </authorList>
    </citation>
    <scope>NUCLEOTIDE SEQUENCE [LARGE SCALE GENOMIC DNA]</scope>
    <source>
        <strain evidence="2 3">BE308</strain>
    </source>
</reference>
<keyword evidence="1" id="KW-0472">Membrane</keyword>
<evidence type="ECO:0000313" key="3">
    <source>
        <dbReference type="Proteomes" id="UP001268089"/>
    </source>
</evidence>
<proteinExistence type="predicted"/>
<name>A0ABU1ZMG9_9BURK</name>